<organism evidence="2">
    <name type="scientific">Pyramimonas obovata</name>
    <dbReference type="NCBI Taxonomy" id="1411642"/>
    <lineage>
        <taxon>Eukaryota</taxon>
        <taxon>Viridiplantae</taxon>
        <taxon>Chlorophyta</taxon>
        <taxon>Pyramimonadophyceae</taxon>
        <taxon>Pyramimonadales</taxon>
        <taxon>Pyramimonadaceae</taxon>
        <taxon>Pyramimonas</taxon>
        <taxon>Pyramimonas incertae sedis</taxon>
    </lineage>
</organism>
<dbReference type="EMBL" id="HBFA01026808">
    <property type="protein sequence ID" value="CAD8677461.1"/>
    <property type="molecule type" value="Transcribed_RNA"/>
</dbReference>
<protein>
    <submittedName>
        <fullName evidence="2">Uncharacterized protein</fullName>
    </submittedName>
</protein>
<sequence>MAMQHLTEQSRPCSSCAGSRLPTPLYCVMCHRSLCASCAGGPRRTVCALIRCDDCQAAEAGQYDLLHTVTQRLGRVHLQQQTSEVLLHARRESTVGVHRRALAALTQYGIVYHAITLPTSALQVGHWVTWMLLIRDPTLDPSTIQLYVSVLSDWHQTAREVTRLPLSNPCATPFVRSLLRAAARGYKRGHQAKEPFTARQLVRILHSGFDLCTVGGRHDRLLFCFLGFGPLRPGVTVKLIVHYTLIPDACCPLGLRVAFAADSDVKIIKDHIEIFVSEDKNVDARSRRYVPIPAGVLGVDTPGDLEYYLKVCQPPSGGTLFAAPASPLKKINAAQPFTGTFNKNPYTASCAMVRRAFLRAYPESEEDEQKLFGGGSPRKTLAQLLFAIHRCRRMVIDFGGWADGEQQAVDSYFHYTLEQRCRILQNMLDDLVRVAELPAIDAAVCTQA</sequence>
<dbReference type="AlphaFoldDB" id="A0A7S0RHK9"/>
<dbReference type="InterPro" id="IPR010998">
    <property type="entry name" value="Integrase_recombinase_N"/>
</dbReference>
<dbReference type="GO" id="GO:0003677">
    <property type="term" value="F:DNA binding"/>
    <property type="evidence" value="ECO:0007669"/>
    <property type="project" value="UniProtKB-KW"/>
</dbReference>
<name>A0A7S0RHK9_9CHLO</name>
<proteinExistence type="predicted"/>
<evidence type="ECO:0000256" key="1">
    <source>
        <dbReference type="ARBA" id="ARBA00023125"/>
    </source>
</evidence>
<accession>A0A7S0RHK9</accession>
<reference evidence="2" key="1">
    <citation type="submission" date="2021-01" db="EMBL/GenBank/DDBJ databases">
        <authorList>
            <person name="Corre E."/>
            <person name="Pelletier E."/>
            <person name="Niang G."/>
            <person name="Scheremetjew M."/>
            <person name="Finn R."/>
            <person name="Kale V."/>
            <person name="Holt S."/>
            <person name="Cochrane G."/>
            <person name="Meng A."/>
            <person name="Brown T."/>
            <person name="Cohen L."/>
        </authorList>
    </citation>
    <scope>NUCLEOTIDE SEQUENCE</scope>
    <source>
        <strain evidence="2">CCMP722</strain>
    </source>
</reference>
<evidence type="ECO:0000313" key="2">
    <source>
        <dbReference type="EMBL" id="CAD8677461.1"/>
    </source>
</evidence>
<gene>
    <name evidence="2" type="ORF">POBO1169_LOCUS13630</name>
</gene>
<dbReference type="SUPFAM" id="SSF47823">
    <property type="entry name" value="lambda integrase-like, N-terminal domain"/>
    <property type="match status" value="1"/>
</dbReference>
<keyword evidence="1" id="KW-0238">DNA-binding</keyword>
<dbReference type="Gene3D" id="1.10.150.130">
    <property type="match status" value="1"/>
</dbReference>